<reference evidence="8" key="1">
    <citation type="submission" date="2016-03" db="EMBL/GenBank/DDBJ databases">
        <authorList>
            <person name="Heylen K."/>
            <person name="De Vos P."/>
            <person name="Vekeman B."/>
        </authorList>
    </citation>
    <scope>NUCLEOTIDE SEQUENCE [LARGE SCALE GENOMIC DNA]</scope>
    <source>
        <strain evidence="8">R-45363</strain>
    </source>
</reference>
<name>A0A177LSB3_METMH</name>
<feature type="transmembrane region" description="Helical" evidence="6">
    <location>
        <begin position="250"/>
        <end position="266"/>
    </location>
</feature>
<proteinExistence type="inferred from homology"/>
<comment type="caution">
    <text evidence="7">The sequence shown here is derived from an EMBL/GenBank/DDBJ whole genome shotgun (WGS) entry which is preliminary data.</text>
</comment>
<dbReference type="InterPro" id="IPR002781">
    <property type="entry name" value="TM_pro_TauE-like"/>
</dbReference>
<comment type="subcellular location">
    <subcellularLocation>
        <location evidence="6">Cell membrane</location>
        <topology evidence="6">Multi-pass membrane protein</topology>
    </subcellularLocation>
    <subcellularLocation>
        <location evidence="1">Membrane</location>
        <topology evidence="1">Multi-pass membrane protein</topology>
    </subcellularLocation>
</comment>
<dbReference type="RefSeq" id="WP_064010754.1">
    <property type="nucleotide sequence ID" value="NZ_LUUG01000133.1"/>
</dbReference>
<keyword evidence="6" id="KW-1003">Cell membrane</keyword>
<feature type="transmembrane region" description="Helical" evidence="6">
    <location>
        <begin position="51"/>
        <end position="70"/>
    </location>
</feature>
<dbReference type="OrthoDB" id="457670at2"/>
<accession>A0A177LSB3</accession>
<dbReference type="PANTHER" id="PTHR43483:SF3">
    <property type="entry name" value="MEMBRANE TRANSPORTER PROTEIN HI_0806-RELATED"/>
    <property type="match status" value="1"/>
</dbReference>
<evidence type="ECO:0000256" key="5">
    <source>
        <dbReference type="ARBA" id="ARBA00023136"/>
    </source>
</evidence>
<protein>
    <recommendedName>
        <fullName evidence="6">Probable membrane transporter protein</fullName>
    </recommendedName>
</protein>
<feature type="transmembrane region" description="Helical" evidence="6">
    <location>
        <begin position="212"/>
        <end position="238"/>
    </location>
</feature>
<dbReference type="Proteomes" id="UP000078090">
    <property type="component" value="Unassembled WGS sequence"/>
</dbReference>
<evidence type="ECO:0000313" key="8">
    <source>
        <dbReference type="Proteomes" id="UP000078090"/>
    </source>
</evidence>
<keyword evidence="4 6" id="KW-1133">Transmembrane helix</keyword>
<feature type="transmembrane region" description="Helical" evidence="6">
    <location>
        <begin position="183"/>
        <end position="200"/>
    </location>
</feature>
<feature type="transmembrane region" description="Helical" evidence="6">
    <location>
        <begin position="7"/>
        <end position="31"/>
    </location>
</feature>
<evidence type="ECO:0000256" key="2">
    <source>
        <dbReference type="ARBA" id="ARBA00009142"/>
    </source>
</evidence>
<gene>
    <name evidence="7" type="ORF">A1332_22480</name>
</gene>
<sequence length="267" mass="27934">MPSVEWILLYLLMGALAGFIAGLLGLGGGGILVPMLSSIFLYQGISVEKVVHVALGTSLACMIISSAASVHAHVSRNAVDWQIVRGMSPGIILGSILTTQLAANFSAAYIALFFALFIAIVAVQMFMNWQPNPRQMSMSFRGLATAGVCIGSVSTLAAVGGGFLTIGYLVYRNVAIKKAIGSSAAIGLPIAVTGTIGYMINGWYETLSNPYVIGFINVPAFLAISTASAIVTPCGVACSHRLPVNYLKKVFAIISLILSITMLVSLV</sequence>
<dbReference type="AlphaFoldDB" id="A0A177LSB3"/>
<keyword evidence="5 6" id="KW-0472">Membrane</keyword>
<evidence type="ECO:0000256" key="3">
    <source>
        <dbReference type="ARBA" id="ARBA00022692"/>
    </source>
</evidence>
<organism evidence="7 8">
    <name type="scientific">Methylomonas methanica</name>
    <dbReference type="NCBI Taxonomy" id="421"/>
    <lineage>
        <taxon>Bacteria</taxon>
        <taxon>Pseudomonadati</taxon>
        <taxon>Pseudomonadota</taxon>
        <taxon>Gammaproteobacteria</taxon>
        <taxon>Methylococcales</taxon>
        <taxon>Methylococcaceae</taxon>
        <taxon>Methylomonas</taxon>
    </lineage>
</organism>
<comment type="similarity">
    <text evidence="2 6">Belongs to the 4-toluene sulfonate uptake permease (TSUP) (TC 2.A.102) family.</text>
</comment>
<evidence type="ECO:0000313" key="7">
    <source>
        <dbReference type="EMBL" id="OAH96387.1"/>
    </source>
</evidence>
<feature type="transmembrane region" description="Helical" evidence="6">
    <location>
        <begin position="91"/>
        <end position="123"/>
    </location>
</feature>
<dbReference type="PANTHER" id="PTHR43483">
    <property type="entry name" value="MEMBRANE TRANSPORTER PROTEIN HI_0806-RELATED"/>
    <property type="match status" value="1"/>
</dbReference>
<evidence type="ECO:0000256" key="4">
    <source>
        <dbReference type="ARBA" id="ARBA00022989"/>
    </source>
</evidence>
<dbReference type="EMBL" id="LUUG01000133">
    <property type="protein sequence ID" value="OAH96387.1"/>
    <property type="molecule type" value="Genomic_DNA"/>
</dbReference>
<feature type="transmembrane region" description="Helical" evidence="6">
    <location>
        <begin position="143"/>
        <end position="171"/>
    </location>
</feature>
<keyword evidence="3 6" id="KW-0812">Transmembrane</keyword>
<evidence type="ECO:0000256" key="6">
    <source>
        <dbReference type="RuleBase" id="RU363041"/>
    </source>
</evidence>
<dbReference type="GO" id="GO:0005886">
    <property type="term" value="C:plasma membrane"/>
    <property type="evidence" value="ECO:0007669"/>
    <property type="project" value="UniProtKB-SubCell"/>
</dbReference>
<dbReference type="Pfam" id="PF01925">
    <property type="entry name" value="TauE"/>
    <property type="match status" value="1"/>
</dbReference>
<evidence type="ECO:0000256" key="1">
    <source>
        <dbReference type="ARBA" id="ARBA00004141"/>
    </source>
</evidence>